<keyword evidence="3 7" id="KW-0547">Nucleotide-binding</keyword>
<dbReference type="InterPro" id="IPR011054">
    <property type="entry name" value="Rudment_hybrid_motif"/>
</dbReference>
<dbReference type="OrthoDB" id="9763189at2"/>
<feature type="domain" description="ATP-grasp" evidence="9">
    <location>
        <begin position="120"/>
        <end position="321"/>
    </location>
</feature>
<keyword evidence="6" id="KW-0092">Biotin</keyword>
<dbReference type="PROSITE" id="PS50968">
    <property type="entry name" value="BIOTINYL_LIPOYL"/>
    <property type="match status" value="1"/>
</dbReference>
<reference evidence="11 12" key="1">
    <citation type="submission" date="2015-09" db="EMBL/GenBank/DDBJ databases">
        <authorList>
            <person name="Jackson K.R."/>
            <person name="Lunt B.L."/>
            <person name="Fisher J.N.B."/>
            <person name="Gardner A.V."/>
            <person name="Bailey M.E."/>
            <person name="Deus L.M."/>
            <person name="Earl A.S."/>
            <person name="Gibby P.D."/>
            <person name="Hartmann K.A."/>
            <person name="Liu J.E."/>
            <person name="Manci A.M."/>
            <person name="Nielsen D.A."/>
            <person name="Solomon M.B."/>
            <person name="Breakwell D.P."/>
            <person name="Burnett S.H."/>
            <person name="Grose J.H."/>
        </authorList>
    </citation>
    <scope>NUCLEOTIDE SEQUENCE [LARGE SCALE GENOMIC DNA]</scope>
    <source>
        <strain evidence="11 12">CECT 7799</strain>
    </source>
</reference>
<dbReference type="Gene3D" id="2.40.50.100">
    <property type="match status" value="1"/>
</dbReference>
<dbReference type="SUPFAM" id="SSF51246">
    <property type="entry name" value="Rudiment single hybrid motif"/>
    <property type="match status" value="1"/>
</dbReference>
<keyword evidence="5" id="KW-0809">Transit peptide</keyword>
<dbReference type="InterPro" id="IPR005479">
    <property type="entry name" value="CPAse_ATP-bd"/>
</dbReference>
<dbReference type="PROSITE" id="PS00188">
    <property type="entry name" value="BIOTIN"/>
    <property type="match status" value="1"/>
</dbReference>
<dbReference type="FunFam" id="3.30.1490.20:FF:000003">
    <property type="entry name" value="acetyl-CoA carboxylase isoform X1"/>
    <property type="match status" value="1"/>
</dbReference>
<dbReference type="Proteomes" id="UP000049455">
    <property type="component" value="Unassembled WGS sequence"/>
</dbReference>
<evidence type="ECO:0000259" key="9">
    <source>
        <dbReference type="PROSITE" id="PS50975"/>
    </source>
</evidence>
<evidence type="ECO:0000256" key="3">
    <source>
        <dbReference type="ARBA" id="ARBA00022741"/>
    </source>
</evidence>
<dbReference type="SUPFAM" id="SSF51230">
    <property type="entry name" value="Single hybrid motif"/>
    <property type="match status" value="1"/>
</dbReference>
<comment type="cofactor">
    <cofactor evidence="1">
        <name>biotin</name>
        <dbReference type="ChEBI" id="CHEBI:57586"/>
    </cofactor>
</comment>
<name>A0A0M7B8W1_9RHOB</name>
<dbReference type="FunFam" id="2.40.50.100:FF:000003">
    <property type="entry name" value="Acetyl-CoA carboxylase biotin carboxyl carrier protein"/>
    <property type="match status" value="1"/>
</dbReference>
<dbReference type="GO" id="GO:0046872">
    <property type="term" value="F:metal ion binding"/>
    <property type="evidence" value="ECO:0007669"/>
    <property type="project" value="InterPro"/>
</dbReference>
<gene>
    <name evidence="11" type="primary">accA1_1</name>
    <name evidence="11" type="ORF">JSE7799_00957</name>
</gene>
<feature type="domain" description="Lipoyl-binding" evidence="8">
    <location>
        <begin position="566"/>
        <end position="642"/>
    </location>
</feature>
<dbReference type="SMART" id="SM00878">
    <property type="entry name" value="Biotin_carb_C"/>
    <property type="match status" value="1"/>
</dbReference>
<dbReference type="Pfam" id="PF02785">
    <property type="entry name" value="Biotin_carb_C"/>
    <property type="match status" value="1"/>
</dbReference>
<dbReference type="Pfam" id="PF00289">
    <property type="entry name" value="Biotin_carb_N"/>
    <property type="match status" value="1"/>
</dbReference>
<dbReference type="PROSITE" id="PS00867">
    <property type="entry name" value="CPSASE_2"/>
    <property type="match status" value="1"/>
</dbReference>
<evidence type="ECO:0000256" key="4">
    <source>
        <dbReference type="ARBA" id="ARBA00022840"/>
    </source>
</evidence>
<dbReference type="InterPro" id="IPR011053">
    <property type="entry name" value="Single_hybrid_motif"/>
</dbReference>
<evidence type="ECO:0000256" key="5">
    <source>
        <dbReference type="ARBA" id="ARBA00022946"/>
    </source>
</evidence>
<organism evidence="11 12">
    <name type="scientific">Jannaschia seosinensis</name>
    <dbReference type="NCBI Taxonomy" id="313367"/>
    <lineage>
        <taxon>Bacteria</taxon>
        <taxon>Pseudomonadati</taxon>
        <taxon>Pseudomonadota</taxon>
        <taxon>Alphaproteobacteria</taxon>
        <taxon>Rhodobacterales</taxon>
        <taxon>Roseobacteraceae</taxon>
        <taxon>Jannaschia</taxon>
    </lineage>
</organism>
<dbReference type="PROSITE" id="PS50975">
    <property type="entry name" value="ATP_GRASP"/>
    <property type="match status" value="1"/>
</dbReference>
<protein>
    <submittedName>
        <fullName evidence="11">Acetyl-/propionyl-coenzyme A carboxylase alpha chain</fullName>
    </submittedName>
</protein>
<feature type="domain" description="Biotin carboxylation" evidence="10">
    <location>
        <begin position="1"/>
        <end position="448"/>
    </location>
</feature>
<dbReference type="InterPro" id="IPR000089">
    <property type="entry name" value="Biotin_lipoyl"/>
</dbReference>
<evidence type="ECO:0000256" key="6">
    <source>
        <dbReference type="ARBA" id="ARBA00023267"/>
    </source>
</evidence>
<dbReference type="FunFam" id="3.40.50.20:FF:000010">
    <property type="entry name" value="Propionyl-CoA carboxylase subunit alpha"/>
    <property type="match status" value="1"/>
</dbReference>
<dbReference type="PANTHER" id="PTHR18866">
    <property type="entry name" value="CARBOXYLASE:PYRUVATE/ACETYL-COA/PROPIONYL-COA CARBOXYLASE"/>
    <property type="match status" value="1"/>
</dbReference>
<keyword evidence="2" id="KW-0436">Ligase</keyword>
<evidence type="ECO:0000313" key="11">
    <source>
        <dbReference type="EMBL" id="CUH32929.1"/>
    </source>
</evidence>
<dbReference type="STRING" id="313367.JSE7799_00957"/>
<keyword evidence="12" id="KW-1185">Reference proteome</keyword>
<evidence type="ECO:0000256" key="2">
    <source>
        <dbReference type="ARBA" id="ARBA00022598"/>
    </source>
</evidence>
<dbReference type="SUPFAM" id="SSF52440">
    <property type="entry name" value="PreATP-grasp domain"/>
    <property type="match status" value="1"/>
</dbReference>
<dbReference type="AlphaFoldDB" id="A0A0M7B8W1"/>
<proteinExistence type="predicted"/>
<evidence type="ECO:0000256" key="1">
    <source>
        <dbReference type="ARBA" id="ARBA00001953"/>
    </source>
</evidence>
<dbReference type="Pfam" id="PF00364">
    <property type="entry name" value="Biotin_lipoyl"/>
    <property type="match status" value="1"/>
</dbReference>
<dbReference type="InterPro" id="IPR005481">
    <property type="entry name" value="BC-like_N"/>
</dbReference>
<dbReference type="EMBL" id="CYPR01000055">
    <property type="protein sequence ID" value="CUH32929.1"/>
    <property type="molecule type" value="Genomic_DNA"/>
</dbReference>
<dbReference type="RefSeq" id="WP_055662605.1">
    <property type="nucleotide sequence ID" value="NZ_CYPR01000055.1"/>
</dbReference>
<sequence>MFAKILIANRGEIACRVIDTCRRLGVSTVAVHSDVDRDARHVAMADEAVSLGGAAPAESYLRGDAIIAAAHATGAQAIHPGYGFLSENPDFVEAVTAAGLTFIGPSADAIRAMGLKDAAKKAMEEAGVPVVPGYHGVDQADVRLAQEAAKIGWPVLIKAVAGGGGKGMRRVDAEADFADALNAARSEAAKAFGNEAVLIEKFVATPRHIEVQVFGDGTRAVHLFERDCSLQRRHQKVIEEAPAPGMTPEMRDAMGQAAVRAAEAIGYSGAGTVEFIVDATDGLRPDRFFFMEMNTRLQVEHPVTEAITGIDLVEWQLRVAAGEDLPARQEDLSITGHSFEARLYAEDAANGFLPQTGTLTHLRFPEGARAETGVRAGDVISPWYDPMIAKLIVHGPTRRAALRALDRALSQTQVAGTVTNLAFLRALAGHEGFAAGEVDTGLIDRDVAALTARMDPPTSVRALAAVGALGLTGNVAAEGFHLWAPLVWTARLSWRGEDVSARVTGLGGGCYAVEVDEARHEIARAADGWRVDGARVAAEVAAGEGSVTVFWGDAHTFEVPDPLSVASAAGASDGVVVAPMPGLVKAVFVEAGAEVATGDRLAVLEAMKMEHTLRAPHDGVVAEVLTEAGAQVEAGAALIRLDV</sequence>
<dbReference type="InterPro" id="IPR050856">
    <property type="entry name" value="Biotin_carboxylase_complex"/>
</dbReference>
<dbReference type="GO" id="GO:0016874">
    <property type="term" value="F:ligase activity"/>
    <property type="evidence" value="ECO:0007669"/>
    <property type="project" value="UniProtKB-KW"/>
</dbReference>
<evidence type="ECO:0000259" key="8">
    <source>
        <dbReference type="PROSITE" id="PS50968"/>
    </source>
</evidence>
<dbReference type="FunFam" id="3.30.470.20:FF:000028">
    <property type="entry name" value="Methylcrotonoyl-CoA carboxylase subunit alpha, mitochondrial"/>
    <property type="match status" value="1"/>
</dbReference>
<accession>A0A0M7B8W1</accession>
<dbReference type="PROSITE" id="PS50979">
    <property type="entry name" value="BC"/>
    <property type="match status" value="1"/>
</dbReference>
<dbReference type="GO" id="GO:0005524">
    <property type="term" value="F:ATP binding"/>
    <property type="evidence" value="ECO:0007669"/>
    <property type="project" value="UniProtKB-UniRule"/>
</dbReference>
<dbReference type="Pfam" id="PF02786">
    <property type="entry name" value="CPSase_L_D2"/>
    <property type="match status" value="1"/>
</dbReference>
<dbReference type="PANTHER" id="PTHR18866:SF33">
    <property type="entry name" value="METHYLCROTONOYL-COA CARBOXYLASE SUBUNIT ALPHA, MITOCHONDRIAL-RELATED"/>
    <property type="match status" value="1"/>
</dbReference>
<dbReference type="InterPro" id="IPR005482">
    <property type="entry name" value="Biotin_COase_C"/>
</dbReference>
<dbReference type="Gene3D" id="3.30.470.20">
    <property type="entry name" value="ATP-grasp fold, B domain"/>
    <property type="match status" value="1"/>
</dbReference>
<dbReference type="InterPro" id="IPR011761">
    <property type="entry name" value="ATP-grasp"/>
</dbReference>
<dbReference type="SUPFAM" id="SSF56059">
    <property type="entry name" value="Glutathione synthetase ATP-binding domain-like"/>
    <property type="match status" value="1"/>
</dbReference>
<dbReference type="InterPro" id="IPR001882">
    <property type="entry name" value="Biotin_BS"/>
</dbReference>
<evidence type="ECO:0000313" key="12">
    <source>
        <dbReference type="Proteomes" id="UP000049455"/>
    </source>
</evidence>
<dbReference type="InterPro" id="IPR011764">
    <property type="entry name" value="Biotin_carboxylation_dom"/>
</dbReference>
<evidence type="ECO:0000259" key="10">
    <source>
        <dbReference type="PROSITE" id="PS50979"/>
    </source>
</evidence>
<dbReference type="CDD" id="cd06850">
    <property type="entry name" value="biotinyl_domain"/>
    <property type="match status" value="1"/>
</dbReference>
<evidence type="ECO:0000256" key="7">
    <source>
        <dbReference type="PROSITE-ProRule" id="PRU00409"/>
    </source>
</evidence>
<dbReference type="InterPro" id="IPR016185">
    <property type="entry name" value="PreATP-grasp_dom_sf"/>
</dbReference>
<keyword evidence="4 7" id="KW-0067">ATP-binding</keyword>